<dbReference type="HOGENOM" id="CLU_1284956_0_0_1"/>
<organism evidence="2 3">
    <name type="scientific">Leersia perrieri</name>
    <dbReference type="NCBI Taxonomy" id="77586"/>
    <lineage>
        <taxon>Eukaryota</taxon>
        <taxon>Viridiplantae</taxon>
        <taxon>Streptophyta</taxon>
        <taxon>Embryophyta</taxon>
        <taxon>Tracheophyta</taxon>
        <taxon>Spermatophyta</taxon>
        <taxon>Magnoliopsida</taxon>
        <taxon>Liliopsida</taxon>
        <taxon>Poales</taxon>
        <taxon>Poaceae</taxon>
        <taxon>BOP clade</taxon>
        <taxon>Oryzoideae</taxon>
        <taxon>Oryzeae</taxon>
        <taxon>Oryzinae</taxon>
        <taxon>Leersia</taxon>
    </lineage>
</organism>
<protein>
    <recommendedName>
        <fullName evidence="4">Late embryogenesis abundant protein LEA-2 subgroup domain-containing protein</fullName>
    </recommendedName>
</protein>
<keyword evidence="1" id="KW-0472">Membrane</keyword>
<sequence>MLLECCCDRDRRICLFFIGTWILGSIVVALPFILLTPDDTILPAMVNGTTLFELNFDNATATVTYNFTVAFSFHNPNFLSMDFSGVAVTPQYAGGEKLGPETELPTFSLRHKQTAVIPIGIQGRQTLSGKVPAAVARTYTEESGKGYFTLETAVDVPGFHHWYDFVCTLHFPAPPMATSQGAPNLFDGDACIVIKDCRRTRYGYLCFG</sequence>
<reference evidence="2" key="3">
    <citation type="submission" date="2015-04" db="UniProtKB">
        <authorList>
            <consortium name="EnsemblPlants"/>
        </authorList>
    </citation>
    <scope>IDENTIFICATION</scope>
</reference>
<keyword evidence="3" id="KW-1185">Reference proteome</keyword>
<dbReference type="EnsemblPlants" id="LPERR09G01570.1">
    <property type="protein sequence ID" value="LPERR09G01570.1"/>
    <property type="gene ID" value="LPERR09G01570"/>
</dbReference>
<proteinExistence type="predicted"/>
<dbReference type="Gramene" id="LPERR09G01570.1">
    <property type="protein sequence ID" value="LPERR09G01570.1"/>
    <property type="gene ID" value="LPERR09G01570"/>
</dbReference>
<evidence type="ECO:0000256" key="1">
    <source>
        <dbReference type="SAM" id="Phobius"/>
    </source>
</evidence>
<keyword evidence="1" id="KW-0812">Transmembrane</keyword>
<dbReference type="AlphaFoldDB" id="A0A0D9XBP1"/>
<accession>A0A0D9XBP1</accession>
<dbReference type="Proteomes" id="UP000032180">
    <property type="component" value="Chromosome 9"/>
</dbReference>
<reference evidence="2 3" key="1">
    <citation type="submission" date="2012-08" db="EMBL/GenBank/DDBJ databases">
        <title>Oryza genome evolution.</title>
        <authorList>
            <person name="Wing R.A."/>
        </authorList>
    </citation>
    <scope>NUCLEOTIDE SEQUENCE</scope>
</reference>
<name>A0A0D9XBP1_9ORYZ</name>
<evidence type="ECO:0008006" key="4">
    <source>
        <dbReference type="Google" id="ProtNLM"/>
    </source>
</evidence>
<reference evidence="3" key="2">
    <citation type="submission" date="2013-12" db="EMBL/GenBank/DDBJ databases">
        <authorList>
            <person name="Yu Y."/>
            <person name="Lee S."/>
            <person name="de Baynast K."/>
            <person name="Wissotski M."/>
            <person name="Liu L."/>
            <person name="Talag J."/>
            <person name="Goicoechea J."/>
            <person name="Angelova A."/>
            <person name="Jetty R."/>
            <person name="Kudrna D."/>
            <person name="Golser W."/>
            <person name="Rivera L."/>
            <person name="Zhang J."/>
            <person name="Wing R."/>
        </authorList>
    </citation>
    <scope>NUCLEOTIDE SEQUENCE</scope>
</reference>
<evidence type="ECO:0000313" key="3">
    <source>
        <dbReference type="Proteomes" id="UP000032180"/>
    </source>
</evidence>
<dbReference type="eggNOG" id="ENOG502R59Y">
    <property type="taxonomic scope" value="Eukaryota"/>
</dbReference>
<evidence type="ECO:0000313" key="2">
    <source>
        <dbReference type="EnsemblPlants" id="LPERR09G01570.1"/>
    </source>
</evidence>
<keyword evidence="1" id="KW-1133">Transmembrane helix</keyword>
<feature type="transmembrane region" description="Helical" evidence="1">
    <location>
        <begin position="12"/>
        <end position="35"/>
    </location>
</feature>